<proteinExistence type="inferred from homology"/>
<evidence type="ECO:0000313" key="4">
    <source>
        <dbReference type="Proteomes" id="UP000182025"/>
    </source>
</evidence>
<dbReference type="EMBL" id="FOXK01000006">
    <property type="protein sequence ID" value="SFP91655.1"/>
    <property type="molecule type" value="Genomic_DNA"/>
</dbReference>
<dbReference type="AlphaFoldDB" id="A0A1I5U8R9"/>
<dbReference type="Pfam" id="PF13450">
    <property type="entry name" value="NAD_binding_8"/>
    <property type="match status" value="1"/>
</dbReference>
<dbReference type="InterPro" id="IPR036188">
    <property type="entry name" value="FAD/NAD-bd_sf"/>
</dbReference>
<dbReference type="Proteomes" id="UP000182025">
    <property type="component" value="Unassembled WGS sequence"/>
</dbReference>
<evidence type="ECO:0000259" key="2">
    <source>
        <dbReference type="Pfam" id="PF01593"/>
    </source>
</evidence>
<dbReference type="PANTHER" id="PTHR43563">
    <property type="entry name" value="AMINE OXIDASE"/>
    <property type="match status" value="1"/>
</dbReference>
<dbReference type="Pfam" id="PF01593">
    <property type="entry name" value="Amino_oxidase"/>
    <property type="match status" value="1"/>
</dbReference>
<dbReference type="PANTHER" id="PTHR43563:SF1">
    <property type="entry name" value="AMINE OXIDASE [FLAVIN-CONTAINING] B"/>
    <property type="match status" value="1"/>
</dbReference>
<sequence>MYKKKIAIVGGGLAGVYAAYRLDQAGIEFDLFEARNRLGGRILSTETGLDLGPTWFWPDVQPRMSEIVTQLGLVAFAQHEYGDALLERGFGQVSRRQGYRSGNTTMRIEGGTTRLISTLSASLPANRIHLGTEVVAANLDENGVALRLGANHSELHSYSHIWLAIPPRLTQRIAFDPVLSEHCVSRLYSVPTWMAAHAKYVARYSHPFWREQGLSGDAFSSTGPLGEIHDASNGETSALFGFFAISALQRGRFGDAELRNHCREQLNRLFGDEAGNPLEDWIQDWAAEQFTASADDQTPPRWHGLYDLTNVIDNTWDDRLVLIGSEAGGEYGGYMEGALLAVDVALSRVQEPRPAPI</sequence>
<dbReference type="SUPFAM" id="SSF54373">
    <property type="entry name" value="FAD-linked reductases, C-terminal domain"/>
    <property type="match status" value="1"/>
</dbReference>
<protein>
    <submittedName>
        <fullName evidence="3">NAD(P)-binding Rossmann-like domain-containing protein</fullName>
    </submittedName>
</protein>
<dbReference type="InterPro" id="IPR002937">
    <property type="entry name" value="Amino_oxidase"/>
</dbReference>
<dbReference type="RefSeq" id="WP_074915906.1">
    <property type="nucleotide sequence ID" value="NZ_FOXK01000006.1"/>
</dbReference>
<gene>
    <name evidence="3" type="ORF">SAMN05216177_10675</name>
</gene>
<dbReference type="GO" id="GO:0016491">
    <property type="term" value="F:oxidoreductase activity"/>
    <property type="evidence" value="ECO:0007669"/>
    <property type="project" value="InterPro"/>
</dbReference>
<reference evidence="4" key="1">
    <citation type="submission" date="2016-10" db="EMBL/GenBank/DDBJ databases">
        <authorList>
            <person name="Varghese N."/>
            <person name="Submissions S."/>
        </authorList>
    </citation>
    <scope>NUCLEOTIDE SEQUENCE [LARGE SCALE GENOMIC DNA]</scope>
    <source>
        <strain evidence="4">JCM 15604</strain>
    </source>
</reference>
<organism evidence="3 4">
    <name type="scientific">Ectopseudomonas toyotomiensis</name>
    <dbReference type="NCBI Taxonomy" id="554344"/>
    <lineage>
        <taxon>Bacteria</taxon>
        <taxon>Pseudomonadati</taxon>
        <taxon>Pseudomonadota</taxon>
        <taxon>Gammaproteobacteria</taxon>
        <taxon>Pseudomonadales</taxon>
        <taxon>Pseudomonadaceae</taxon>
        <taxon>Ectopseudomonas</taxon>
    </lineage>
</organism>
<keyword evidence="4" id="KW-1185">Reference proteome</keyword>
<evidence type="ECO:0000256" key="1">
    <source>
        <dbReference type="ARBA" id="ARBA00005995"/>
    </source>
</evidence>
<dbReference type="Gene3D" id="3.50.50.60">
    <property type="entry name" value="FAD/NAD(P)-binding domain"/>
    <property type="match status" value="2"/>
</dbReference>
<accession>A0A1I5U8R9</accession>
<name>A0A1I5U8R9_9GAMM</name>
<evidence type="ECO:0000313" key="3">
    <source>
        <dbReference type="EMBL" id="SFP91655.1"/>
    </source>
</evidence>
<dbReference type="SUPFAM" id="SSF51905">
    <property type="entry name" value="FAD/NAD(P)-binding domain"/>
    <property type="match status" value="1"/>
</dbReference>
<dbReference type="OrthoDB" id="337830at2"/>
<feature type="domain" description="Amine oxidase" evidence="2">
    <location>
        <begin position="90"/>
        <end position="340"/>
    </location>
</feature>
<dbReference type="InterPro" id="IPR050703">
    <property type="entry name" value="Flavin_MAO"/>
</dbReference>
<comment type="similarity">
    <text evidence="1">Belongs to the flavin monoamine oxidase family.</text>
</comment>